<proteinExistence type="predicted"/>
<evidence type="ECO:0000313" key="2">
    <source>
        <dbReference type="EMBL" id="VDI48680.1"/>
    </source>
</evidence>
<protein>
    <submittedName>
        <fullName evidence="2">Uncharacterized protein</fullName>
    </submittedName>
</protein>
<reference evidence="2" key="1">
    <citation type="submission" date="2018-11" db="EMBL/GenBank/DDBJ databases">
        <authorList>
            <person name="Alioto T."/>
            <person name="Alioto T."/>
        </authorList>
    </citation>
    <scope>NUCLEOTIDE SEQUENCE</scope>
</reference>
<evidence type="ECO:0000313" key="3">
    <source>
        <dbReference type="Proteomes" id="UP000596742"/>
    </source>
</evidence>
<dbReference type="OrthoDB" id="6082156at2759"/>
<organism evidence="2 3">
    <name type="scientific">Mytilus galloprovincialis</name>
    <name type="common">Mediterranean mussel</name>
    <dbReference type="NCBI Taxonomy" id="29158"/>
    <lineage>
        <taxon>Eukaryota</taxon>
        <taxon>Metazoa</taxon>
        <taxon>Spiralia</taxon>
        <taxon>Lophotrochozoa</taxon>
        <taxon>Mollusca</taxon>
        <taxon>Bivalvia</taxon>
        <taxon>Autobranchia</taxon>
        <taxon>Pteriomorphia</taxon>
        <taxon>Mytilida</taxon>
        <taxon>Mytiloidea</taxon>
        <taxon>Mytilidae</taxon>
        <taxon>Mytilinae</taxon>
        <taxon>Mytilus</taxon>
    </lineage>
</organism>
<dbReference type="EMBL" id="UYJE01006754">
    <property type="protein sequence ID" value="VDI48680.1"/>
    <property type="molecule type" value="Genomic_DNA"/>
</dbReference>
<dbReference type="Proteomes" id="UP000596742">
    <property type="component" value="Unassembled WGS sequence"/>
</dbReference>
<feature type="region of interest" description="Disordered" evidence="1">
    <location>
        <begin position="141"/>
        <end position="169"/>
    </location>
</feature>
<keyword evidence="3" id="KW-1185">Reference proteome</keyword>
<gene>
    <name evidence="2" type="ORF">MGAL_10B073142</name>
</gene>
<dbReference type="AlphaFoldDB" id="A0A8B6FE95"/>
<sequence length="252" mass="28443">MMSISEINVNQSVSILLDHQYLGPSNEIPPPQRSCSTTSVSSQINVSGKKKEVDANGLDAGSIQQCFQNMINLTALSDLDSSGSSGECKVVQLELRLANNDSNSGQITTAKLVPVSNMVVSRSEVVSLEKNLKQEILIQEPKKEGQCEKQTKDESPSPDEVSKSVNDNETKQKEWKKFNRDFQEEVRYNALLQHTMSLLVKRWAEYLSFSPEQMYKFELENGIKSDLTDEVLEMLQDKDRHIWQIIETIGEK</sequence>
<comment type="caution">
    <text evidence="2">The sequence shown here is derived from an EMBL/GenBank/DDBJ whole genome shotgun (WGS) entry which is preliminary data.</text>
</comment>
<name>A0A8B6FE95_MYTGA</name>
<evidence type="ECO:0000256" key="1">
    <source>
        <dbReference type="SAM" id="MobiDB-lite"/>
    </source>
</evidence>
<accession>A0A8B6FE95</accession>